<reference evidence="3" key="1">
    <citation type="submission" date="2024-06" db="EMBL/GenBank/DDBJ databases">
        <title>Multi-omics analyses provide insights into the biosynthesis of the anticancer antibiotic pleurotin in Hohenbuehelia grisea.</title>
        <authorList>
            <person name="Weaver J.A."/>
            <person name="Alberti F."/>
        </authorList>
    </citation>
    <scope>NUCLEOTIDE SEQUENCE [LARGE SCALE GENOMIC DNA]</scope>
    <source>
        <strain evidence="3">T-177</strain>
    </source>
</reference>
<feature type="signal peptide" evidence="1">
    <location>
        <begin position="1"/>
        <end position="19"/>
    </location>
</feature>
<keyword evidence="3" id="KW-1185">Reference proteome</keyword>
<proteinExistence type="predicted"/>
<dbReference type="Proteomes" id="UP001556367">
    <property type="component" value="Unassembled WGS sequence"/>
</dbReference>
<evidence type="ECO:0008006" key="4">
    <source>
        <dbReference type="Google" id="ProtNLM"/>
    </source>
</evidence>
<name>A0ABR3JQT9_9AGAR</name>
<gene>
    <name evidence="2" type="ORF">HGRIS_000146</name>
</gene>
<evidence type="ECO:0000313" key="2">
    <source>
        <dbReference type="EMBL" id="KAL0957969.1"/>
    </source>
</evidence>
<dbReference type="EMBL" id="JASNQZ010000004">
    <property type="protein sequence ID" value="KAL0957969.1"/>
    <property type="molecule type" value="Genomic_DNA"/>
</dbReference>
<evidence type="ECO:0000256" key="1">
    <source>
        <dbReference type="SAM" id="SignalP"/>
    </source>
</evidence>
<accession>A0ABR3JQT9</accession>
<sequence>MFKLWRLLLIRHMHLYTWLYWPVVRVVRRGVLRSDVSGLPRWLCLVRRRHNRLREVFNDHRLECARVLQLPQRRLRLERFVHVQPRLDECGQRHSVRQVRAWFFSHFDWRLQNLSGRVYAMRRWYRRVPVVQDRV</sequence>
<organism evidence="2 3">
    <name type="scientific">Hohenbuehelia grisea</name>
    <dbReference type="NCBI Taxonomy" id="104357"/>
    <lineage>
        <taxon>Eukaryota</taxon>
        <taxon>Fungi</taxon>
        <taxon>Dikarya</taxon>
        <taxon>Basidiomycota</taxon>
        <taxon>Agaricomycotina</taxon>
        <taxon>Agaricomycetes</taxon>
        <taxon>Agaricomycetidae</taxon>
        <taxon>Agaricales</taxon>
        <taxon>Pleurotineae</taxon>
        <taxon>Pleurotaceae</taxon>
        <taxon>Hohenbuehelia</taxon>
    </lineage>
</organism>
<comment type="caution">
    <text evidence="2">The sequence shown here is derived from an EMBL/GenBank/DDBJ whole genome shotgun (WGS) entry which is preliminary data.</text>
</comment>
<evidence type="ECO:0000313" key="3">
    <source>
        <dbReference type="Proteomes" id="UP001556367"/>
    </source>
</evidence>
<feature type="chain" id="PRO_5045483053" description="Secreted protein" evidence="1">
    <location>
        <begin position="20"/>
        <end position="135"/>
    </location>
</feature>
<keyword evidence="1" id="KW-0732">Signal</keyword>
<protein>
    <recommendedName>
        <fullName evidence="4">Secreted protein</fullName>
    </recommendedName>
</protein>